<dbReference type="OMA" id="VNAISMC"/>
<dbReference type="PANTHER" id="PTHR46200">
    <property type="entry name" value="GATOR COMPLEX PROTEIN WDR24"/>
    <property type="match status" value="1"/>
</dbReference>
<dbReference type="InterPro" id="IPR036322">
    <property type="entry name" value="WD40_repeat_dom_sf"/>
</dbReference>
<keyword evidence="8" id="KW-1185">Reference proteome</keyword>
<dbReference type="Ensembl" id="ENSCMIT00000010077.1">
    <property type="protein sequence ID" value="ENSCMIP00000009815.1"/>
    <property type="gene ID" value="ENSCMIG00000005181.1"/>
</dbReference>
<evidence type="ECO:0000256" key="1">
    <source>
        <dbReference type="ARBA" id="ARBA00008134"/>
    </source>
</evidence>
<dbReference type="GO" id="GO:0005829">
    <property type="term" value="C:cytosol"/>
    <property type="evidence" value="ECO:0007669"/>
    <property type="project" value="TreeGrafter"/>
</dbReference>
<evidence type="ECO:0000313" key="8">
    <source>
        <dbReference type="Proteomes" id="UP000314986"/>
    </source>
</evidence>
<dbReference type="GO" id="GO:1904263">
    <property type="term" value="P:positive regulation of TORC1 signaling"/>
    <property type="evidence" value="ECO:0007669"/>
    <property type="project" value="TreeGrafter"/>
</dbReference>
<sequence>MAKAATAPTGGGTMFCSLDAPVNAISMCRDGDQVAVAGRNIFKIYGIEENGLTERCNLRCGRKPSLSLSCSDVAWHPLDEALLATAATNGAVVTWNLGKASRNKQEQLYMEHKRTVNRVAFHPAEIALLLSGSQDGFMKCFDLRRKESVCTFSGRRAETQPLPPP</sequence>
<feature type="repeat" description="WD" evidence="6">
    <location>
        <begin position="109"/>
        <end position="151"/>
    </location>
</feature>
<dbReference type="GeneTree" id="ENSGT00940000159396"/>
<evidence type="ECO:0000256" key="3">
    <source>
        <dbReference type="ARBA" id="ARBA00022737"/>
    </source>
</evidence>
<reference evidence="8" key="2">
    <citation type="journal article" date="2007" name="PLoS Biol.">
        <title>Survey sequencing and comparative analysis of the elephant shark (Callorhinchus milii) genome.</title>
        <authorList>
            <person name="Venkatesh B."/>
            <person name="Kirkness E.F."/>
            <person name="Loh Y.H."/>
            <person name="Halpern A.L."/>
            <person name="Lee A.P."/>
            <person name="Johnson J."/>
            <person name="Dandona N."/>
            <person name="Viswanathan L.D."/>
            <person name="Tay A."/>
            <person name="Venter J.C."/>
            <person name="Strausberg R.L."/>
            <person name="Brenner S."/>
        </authorList>
    </citation>
    <scope>NUCLEOTIDE SEQUENCE [LARGE SCALE GENOMIC DNA]</scope>
</reference>
<dbReference type="InterPro" id="IPR015943">
    <property type="entry name" value="WD40/YVTN_repeat-like_dom_sf"/>
</dbReference>
<dbReference type="GO" id="GO:0034198">
    <property type="term" value="P:cellular response to amino acid starvation"/>
    <property type="evidence" value="ECO:0007669"/>
    <property type="project" value="TreeGrafter"/>
</dbReference>
<dbReference type="AlphaFoldDB" id="A0A4W3H389"/>
<dbReference type="GO" id="GO:0005774">
    <property type="term" value="C:vacuolar membrane"/>
    <property type="evidence" value="ECO:0007669"/>
    <property type="project" value="TreeGrafter"/>
</dbReference>
<evidence type="ECO:0000256" key="4">
    <source>
        <dbReference type="ARBA" id="ARBA00040269"/>
    </source>
</evidence>
<comment type="similarity">
    <text evidence="1">Belongs to the WD repeat WDR24 family.</text>
</comment>
<dbReference type="GO" id="GO:0061700">
    <property type="term" value="C:GATOR2 complex"/>
    <property type="evidence" value="ECO:0007669"/>
    <property type="project" value="TreeGrafter"/>
</dbReference>
<dbReference type="Gene3D" id="2.130.10.10">
    <property type="entry name" value="YVTN repeat-like/Quinoprotein amine dehydrogenase"/>
    <property type="match status" value="1"/>
</dbReference>
<dbReference type="Pfam" id="PF00400">
    <property type="entry name" value="WD40"/>
    <property type="match status" value="1"/>
</dbReference>
<evidence type="ECO:0000313" key="7">
    <source>
        <dbReference type="Ensembl" id="ENSCMIP00000009815.1"/>
    </source>
</evidence>
<dbReference type="SMART" id="SM00320">
    <property type="entry name" value="WD40"/>
    <property type="match status" value="2"/>
</dbReference>
<name>A0A4W3H389_CALMI</name>
<keyword evidence="3" id="KW-0677">Repeat</keyword>
<dbReference type="InParanoid" id="A0A4W3H389"/>
<evidence type="ECO:0000256" key="2">
    <source>
        <dbReference type="ARBA" id="ARBA00022574"/>
    </source>
</evidence>
<comment type="function">
    <text evidence="5">Catalytic component of the GATOR2 complex, a multiprotein complex that acts as an activator of the amino acid-sensing branch of the mTORC1 signaling pathway. The GATOR2 complex indirectly activates mTORC1 through the inhibition of the GATOR1 subcomplex. GATOR2 probably acts as an E3 ubiquitin-protein ligase toward GATOR1. In the presence of abundant amino acids, the GATOR2 complex mediates ubiquitination of the NPRL2 core component of the GATOR1 complex, leading to GATOR1 inactivation. In the absence of amino acids, GATOR2 is inhibited, activating the GATOR1 complex. In addition to its role in regulation of the mTORC1 complex, promotes the acidification of lysosomes and facilitates autophagic flux. Within the GATOR2 complex, WDR24 constitutes the catalytic subunit that mediates 'Lys-6'-linked ubiquitination of NPRL2.</text>
</comment>
<reference evidence="8" key="1">
    <citation type="journal article" date="2006" name="Science">
        <title>Ancient noncoding elements conserved in the human genome.</title>
        <authorList>
            <person name="Venkatesh B."/>
            <person name="Kirkness E.F."/>
            <person name="Loh Y.H."/>
            <person name="Halpern A.L."/>
            <person name="Lee A.P."/>
            <person name="Johnson J."/>
            <person name="Dandona N."/>
            <person name="Viswanathan L.D."/>
            <person name="Tay A."/>
            <person name="Venter J.C."/>
            <person name="Strausberg R.L."/>
            <person name="Brenner S."/>
        </authorList>
    </citation>
    <scope>NUCLEOTIDE SEQUENCE [LARGE SCALE GENOMIC DNA]</scope>
</reference>
<dbReference type="PANTHER" id="PTHR46200:SF1">
    <property type="entry name" value="GATOR COMPLEX PROTEIN WDR24"/>
    <property type="match status" value="1"/>
</dbReference>
<reference evidence="7" key="4">
    <citation type="submission" date="2025-08" db="UniProtKB">
        <authorList>
            <consortium name="Ensembl"/>
        </authorList>
    </citation>
    <scope>IDENTIFICATION</scope>
</reference>
<evidence type="ECO:0000256" key="6">
    <source>
        <dbReference type="PROSITE-ProRule" id="PRU00221"/>
    </source>
</evidence>
<dbReference type="STRING" id="7868.ENSCMIP00000009815"/>
<keyword evidence="2 6" id="KW-0853">WD repeat</keyword>
<reference evidence="7" key="5">
    <citation type="submission" date="2025-09" db="UniProtKB">
        <authorList>
            <consortium name="Ensembl"/>
        </authorList>
    </citation>
    <scope>IDENTIFICATION</scope>
</reference>
<dbReference type="PROSITE" id="PS50082">
    <property type="entry name" value="WD_REPEATS_2"/>
    <property type="match status" value="1"/>
</dbReference>
<protein>
    <recommendedName>
        <fullName evidence="4">GATOR2 complex protein WDR24</fullName>
    </recommendedName>
</protein>
<dbReference type="SUPFAM" id="SSF50978">
    <property type="entry name" value="WD40 repeat-like"/>
    <property type="match status" value="1"/>
</dbReference>
<accession>A0A4W3H389</accession>
<dbReference type="GO" id="GO:0016239">
    <property type="term" value="P:positive regulation of macroautophagy"/>
    <property type="evidence" value="ECO:0007669"/>
    <property type="project" value="TreeGrafter"/>
</dbReference>
<dbReference type="Proteomes" id="UP000314986">
    <property type="component" value="Unassembled WGS sequence"/>
</dbReference>
<organism evidence="7 8">
    <name type="scientific">Callorhinchus milii</name>
    <name type="common">Ghost shark</name>
    <dbReference type="NCBI Taxonomy" id="7868"/>
    <lineage>
        <taxon>Eukaryota</taxon>
        <taxon>Metazoa</taxon>
        <taxon>Chordata</taxon>
        <taxon>Craniata</taxon>
        <taxon>Vertebrata</taxon>
        <taxon>Chondrichthyes</taxon>
        <taxon>Holocephali</taxon>
        <taxon>Chimaeriformes</taxon>
        <taxon>Callorhinchidae</taxon>
        <taxon>Callorhinchus</taxon>
    </lineage>
</organism>
<dbReference type="InterPro" id="IPR001680">
    <property type="entry name" value="WD40_rpt"/>
</dbReference>
<dbReference type="InterPro" id="IPR037590">
    <property type="entry name" value="WDR24"/>
</dbReference>
<evidence type="ECO:0000256" key="5">
    <source>
        <dbReference type="ARBA" id="ARBA00046230"/>
    </source>
</evidence>
<proteinExistence type="inferred from homology"/>
<reference evidence="8" key="3">
    <citation type="journal article" date="2014" name="Nature">
        <title>Elephant shark genome provides unique insights into gnathostome evolution.</title>
        <authorList>
            <consortium name="International Elephant Shark Genome Sequencing Consortium"/>
            <person name="Venkatesh B."/>
            <person name="Lee A.P."/>
            <person name="Ravi V."/>
            <person name="Maurya A.K."/>
            <person name="Lian M.M."/>
            <person name="Swann J.B."/>
            <person name="Ohta Y."/>
            <person name="Flajnik M.F."/>
            <person name="Sutoh Y."/>
            <person name="Kasahara M."/>
            <person name="Hoon S."/>
            <person name="Gangu V."/>
            <person name="Roy S.W."/>
            <person name="Irimia M."/>
            <person name="Korzh V."/>
            <person name="Kondrychyn I."/>
            <person name="Lim Z.W."/>
            <person name="Tay B.H."/>
            <person name="Tohari S."/>
            <person name="Kong K.W."/>
            <person name="Ho S."/>
            <person name="Lorente-Galdos B."/>
            <person name="Quilez J."/>
            <person name="Marques-Bonet T."/>
            <person name="Raney B.J."/>
            <person name="Ingham P.W."/>
            <person name="Tay A."/>
            <person name="Hillier L.W."/>
            <person name="Minx P."/>
            <person name="Boehm T."/>
            <person name="Wilson R.K."/>
            <person name="Brenner S."/>
            <person name="Warren W.C."/>
        </authorList>
    </citation>
    <scope>NUCLEOTIDE SEQUENCE [LARGE SCALE GENOMIC DNA]</scope>
</reference>